<accession>K2AW16</accession>
<dbReference type="Gene3D" id="3.40.630.30">
    <property type="match status" value="1"/>
</dbReference>
<organism evidence="1">
    <name type="scientific">uncultured bacterium</name>
    <name type="common">gcode 4</name>
    <dbReference type="NCBI Taxonomy" id="1234023"/>
    <lineage>
        <taxon>Bacteria</taxon>
        <taxon>environmental samples</taxon>
    </lineage>
</organism>
<evidence type="ECO:0000313" key="1">
    <source>
        <dbReference type="EMBL" id="EKD65896.1"/>
    </source>
</evidence>
<comment type="caution">
    <text evidence="1">The sequence shown here is derived from an EMBL/GenBank/DDBJ whole genome shotgun (WGS) entry which is preliminary data.</text>
</comment>
<dbReference type="AlphaFoldDB" id="K2AW16"/>
<proteinExistence type="predicted"/>
<dbReference type="InterPro" id="IPR016181">
    <property type="entry name" value="Acyl_CoA_acyltransferase"/>
</dbReference>
<name>K2AW16_9BACT</name>
<protein>
    <recommendedName>
        <fullName evidence="2">N-acetyltransferase domain-containing protein</fullName>
    </recommendedName>
</protein>
<dbReference type="EMBL" id="AMFJ01021663">
    <property type="protein sequence ID" value="EKD65896.1"/>
    <property type="molecule type" value="Genomic_DNA"/>
</dbReference>
<dbReference type="SUPFAM" id="SSF55729">
    <property type="entry name" value="Acyl-CoA N-acyltransferases (Nat)"/>
    <property type="match status" value="1"/>
</dbReference>
<reference evidence="1" key="1">
    <citation type="journal article" date="2012" name="Science">
        <title>Fermentation, hydrogen, and sulfur metabolism in multiple uncultivated bacterial phyla.</title>
        <authorList>
            <person name="Wrighton K.C."/>
            <person name="Thomas B.C."/>
            <person name="Sharon I."/>
            <person name="Miller C.S."/>
            <person name="Castelle C.J."/>
            <person name="VerBerkmoes N.C."/>
            <person name="Wilkins M.J."/>
            <person name="Hettich R.L."/>
            <person name="Lipton M.S."/>
            <person name="Williams K.H."/>
            <person name="Long P.E."/>
            <person name="Banfield J.F."/>
        </authorList>
    </citation>
    <scope>NUCLEOTIDE SEQUENCE [LARGE SCALE GENOMIC DNA]</scope>
</reference>
<gene>
    <name evidence="1" type="ORF">ACD_49C00077G0024</name>
</gene>
<sequence length="139" mass="17316">MIKYKIILQKDFLKNKKSLMDFYQPAYNEPYLKALKNSDLICVCIEKDKIIWWMRVITDFNRFALLVDFFVKKDNQNKWIWWNITKKVLNYLKKEKVFNVMLTTDPRHPWLVDYYKKFWFNEDLEWTPMIIINKEYLLI</sequence>
<evidence type="ECO:0008006" key="2">
    <source>
        <dbReference type="Google" id="ProtNLM"/>
    </source>
</evidence>